<evidence type="ECO:0000313" key="1">
    <source>
        <dbReference type="EMBL" id="CEL94683.1"/>
    </source>
</evidence>
<name>A0A0G4EGT2_VITBC</name>
<dbReference type="Gene3D" id="3.10.50.40">
    <property type="match status" value="1"/>
</dbReference>
<dbReference type="SUPFAM" id="SSF54534">
    <property type="entry name" value="FKBP-like"/>
    <property type="match status" value="1"/>
</dbReference>
<dbReference type="InParanoid" id="A0A0G4EGT2"/>
<evidence type="ECO:0000313" key="2">
    <source>
        <dbReference type="Proteomes" id="UP000041254"/>
    </source>
</evidence>
<dbReference type="Proteomes" id="UP000041254">
    <property type="component" value="Unassembled WGS sequence"/>
</dbReference>
<dbReference type="EMBL" id="CDMY01000225">
    <property type="protein sequence ID" value="CEL94683.1"/>
    <property type="molecule type" value="Genomic_DNA"/>
</dbReference>
<organism evidence="1 2">
    <name type="scientific">Vitrella brassicaformis (strain CCMP3155)</name>
    <dbReference type="NCBI Taxonomy" id="1169540"/>
    <lineage>
        <taxon>Eukaryota</taxon>
        <taxon>Sar</taxon>
        <taxon>Alveolata</taxon>
        <taxon>Colpodellida</taxon>
        <taxon>Vitrellaceae</taxon>
        <taxon>Vitrella</taxon>
    </lineage>
</organism>
<keyword evidence="2" id="KW-1185">Reference proteome</keyword>
<dbReference type="InterPro" id="IPR046357">
    <property type="entry name" value="PPIase_dom_sf"/>
</dbReference>
<accession>A0A0G4EGT2</accession>
<gene>
    <name evidence="1" type="ORF">Vbra_7356</name>
</gene>
<dbReference type="GO" id="GO:0003755">
    <property type="term" value="F:peptidyl-prolyl cis-trans isomerase activity"/>
    <property type="evidence" value="ECO:0007669"/>
    <property type="project" value="InterPro"/>
</dbReference>
<proteinExistence type="predicted"/>
<dbReference type="PhylomeDB" id="A0A0G4EGT2"/>
<protein>
    <submittedName>
        <fullName evidence="1">Uncharacterized protein</fullName>
    </submittedName>
</protein>
<dbReference type="VEuPathDB" id="CryptoDB:Vbra_7356"/>
<sequence length="156" mass="16929">MPLGALTGTDAGLFEAQGGDIGRVSVGVASRPKVSLPAASVQDDSSDGFLRFPAGTLQRVMKEGKGAKPSVDQKVRIDYSVWYDAFDGEKKLVDKRALESRVSDTPRWLQETLLSMRLGERRRIVLPGGHVSGAKGARYVQIQLVQMRVSAGIIQF</sequence>
<dbReference type="OrthoDB" id="1902587at2759"/>
<dbReference type="AlphaFoldDB" id="A0A0G4EGT2"/>
<reference evidence="1 2" key="1">
    <citation type="submission" date="2014-11" db="EMBL/GenBank/DDBJ databases">
        <authorList>
            <person name="Zhu J."/>
            <person name="Qi W."/>
            <person name="Song R."/>
        </authorList>
    </citation>
    <scope>NUCLEOTIDE SEQUENCE [LARGE SCALE GENOMIC DNA]</scope>
</reference>